<comment type="caution">
    <text evidence="4">The sequence shown here is derived from an EMBL/GenBank/DDBJ whole genome shotgun (WGS) entry which is preliminary data.</text>
</comment>
<dbReference type="PROSITE" id="PS51257">
    <property type="entry name" value="PROKAR_LIPOPROTEIN"/>
    <property type="match status" value="1"/>
</dbReference>
<dbReference type="NCBIfam" id="NF033903">
    <property type="entry name" value="VaFE_rpt"/>
    <property type="match status" value="2"/>
</dbReference>
<evidence type="ECO:0000256" key="1">
    <source>
        <dbReference type="SAM" id="Phobius"/>
    </source>
</evidence>
<evidence type="ECO:0000313" key="4">
    <source>
        <dbReference type="EMBL" id="MDR6939246.1"/>
    </source>
</evidence>
<dbReference type="RefSeq" id="WP_309955785.1">
    <property type="nucleotide sequence ID" value="NZ_JAVDUJ010000001.1"/>
</dbReference>
<evidence type="ECO:0000259" key="3">
    <source>
        <dbReference type="Pfam" id="PF18202"/>
    </source>
</evidence>
<dbReference type="Pfam" id="PF18202">
    <property type="entry name" value="TQ"/>
    <property type="match status" value="2"/>
</dbReference>
<dbReference type="Gene3D" id="2.60.40.3930">
    <property type="match status" value="2"/>
</dbReference>
<feature type="domain" description="T-Q ester bond containing" evidence="3">
    <location>
        <begin position="1582"/>
        <end position="1703"/>
    </location>
</feature>
<name>A0ABU1T1J2_9ACTO</name>
<dbReference type="Proteomes" id="UP001266099">
    <property type="component" value="Unassembled WGS sequence"/>
</dbReference>
<sequence>MKEKYFLRPWRNAWVFFSVLMLSCTAILAPIGQAHAAGITTQPPHTNPTGVGIGLIGNKGAYSFWLGTEGSYQGWARYCIQWLMADPGNAEVVNVTDLSSSTPRLSGYELTTPQTAYLLEKYNNTQDTLTAAGISFLVHANFEVDGKVKADRAVADMEKKVNTHAPQIAAKALELRAEAIKSAAIGYSNSSVDGGGKREGTISGIYTTYDDGSPAINVPVTVKLNGPAIITESGTNTWSGVTTNAPITLHWKSTGNGKVTYNVSYAGTHKTLSLIDHNGKVQKTITRKIAGPADPEVREGEAFNVIYDFQPLGVSKAVSQEVNTDGTISDVLTTGVDKDYGSGQWLEVGGNPVEVTYKATAYWAGRVKPATADSVPAGAEKLGEVKVKASGEGQNLTAKLKTTKRGYITWVWEVIKAEQGANSDYVHANWKDKYGLDAETSRENFPFRPMGVSKAHSVEVNTDGKVRDSLTTMVDKAFRDGEWTRLGDGSFDAGDYVPVTYRATAYWAGRVKPKTVDAVPEGAVKLGEVLVTGNKPGQVLNAEVNVTKRGWVTWVWEVREADQAKEYAKWIDSGWKDKYGLDAETSRENFPFRPMGVSKAHSVEVNTDGKVRDSLTTMVDKAFRDGEWTRLGDGSFDAGDYVPVTYRATAYWAGRVKPKTSDSVPEGAVKLGEVLVTASKPGQVLNAEVNVTKRGWVTWVWEVREADQAKEYAKWIDSGWKDKYGLDAETSRENFPFRPMGVSKAHSVEVNTDGKVRDSLTTMVDKAFRDGEWTRLGDGSFDAGEYVPVTYRATAYWAGRVKPKTSDSVPEGAVKLGEVLVTASKPGQVLNAEVNVTKRGWVTWVWEVREADQAKEYAKWIDSGWKDKYGLDAETSRENFPFRPMGVSKAHSVEVNTDGKVRDSLTTMVDKAFRDGEWTRLGDGSFDAGEYVPVTYRATAYWAGRVKPKTSDSVPEGAVKLGEVLVTASKPGQVLNAEVNVTKRGWVTWVWEVREADQAKEYAKWIDSGWKDKYGLDAETSRENFPFRPMGVSKAHSVEVNTDGKVRDSLTTMVDKAFRDGEWTRLGDGSFDAGEYVPVTYRATAYWAGRVKPKTVDAVPEGAVKLGEVLVTGNKPGQVLNAEVNVTKRGWVTWVWEVREADQAKEYAKWIDSGWKDKYGLDAETSRENFPFRPMGVSNVVSAKVVDGQDLTDTFTASADPRFRDGEWTRLGDGSFDAGEYVPVTYRASVYFHSPSMLPEESKAAPDKAELIKSMTVTASKPGQVLKVNAGGAPKDGFYTWVWEVREADQAKEYVKWIDSGWIDGYGIPEETTSARYEAVIDSALSVRDTKSGTYFVDDVWVKGMPVNHPDFAGGAGFKADVKVIEHSILFFPHGVEVVEENISQAVKIGNTVSIPAKNGFYPSIGDTSWLAKIDKAGKLVPGTYVFVSSFAGDDRVKSLTTSVEDKAEQFTVKPEPSVHTTLMYDNTRGKVPGFGVRKLVDVVTYTNLEVGKPYSVDGELVDKATGKPLLNGEGKPIVSKAEFKAESVNGSVEVVFEVDAGLFAGKTTVAFETLKSDGREIAVHADINDENQTIGFEPGSKLKTTARDVADEDKEIKPEANQTIVDRVCDVNKQLKPGVAYEIVTSLVFDDGKPVLDANGKPVVVKSKFIPKSSDDCATVEISFDATGFEGRKIVVFEDVLYNGQTVSVHHDLKDEDQTVTVFKPFIPDLVKTGAAGMVVLATIAASAFITGFVMLRSRKKGTNREREEDDLFPKAI</sequence>
<dbReference type="InterPro" id="IPR041100">
    <property type="entry name" value="TQ"/>
</dbReference>
<gene>
    <name evidence="4" type="ORF">J2S36_000789</name>
</gene>
<evidence type="ECO:0000313" key="5">
    <source>
        <dbReference type="Proteomes" id="UP001266099"/>
    </source>
</evidence>
<keyword evidence="5" id="KW-1185">Reference proteome</keyword>
<organism evidence="4 5">
    <name type="scientific">Arcanobacterium hippocoleae</name>
    <dbReference type="NCBI Taxonomy" id="149017"/>
    <lineage>
        <taxon>Bacteria</taxon>
        <taxon>Bacillati</taxon>
        <taxon>Actinomycetota</taxon>
        <taxon>Actinomycetes</taxon>
        <taxon>Actinomycetales</taxon>
        <taxon>Actinomycetaceae</taxon>
        <taxon>Arcanobacterium</taxon>
    </lineage>
</organism>
<keyword evidence="2" id="KW-0732">Signal</keyword>
<feature type="transmembrane region" description="Helical" evidence="1">
    <location>
        <begin position="1716"/>
        <end position="1737"/>
    </location>
</feature>
<proteinExistence type="predicted"/>
<accession>A0ABU1T1J2</accession>
<evidence type="ECO:0000256" key="2">
    <source>
        <dbReference type="SAM" id="SignalP"/>
    </source>
</evidence>
<protein>
    <recommendedName>
        <fullName evidence="3">T-Q ester bond containing domain-containing protein</fullName>
    </recommendedName>
</protein>
<keyword evidence="1" id="KW-1133">Transmembrane helix</keyword>
<keyword evidence="1" id="KW-0812">Transmembrane</keyword>
<feature type="domain" description="T-Q ester bond containing" evidence="3">
    <location>
        <begin position="1457"/>
        <end position="1576"/>
    </location>
</feature>
<reference evidence="4 5" key="1">
    <citation type="submission" date="2023-07" db="EMBL/GenBank/DDBJ databases">
        <title>Sequencing the genomes of 1000 actinobacteria strains.</title>
        <authorList>
            <person name="Klenk H.-P."/>
        </authorList>
    </citation>
    <scope>NUCLEOTIDE SEQUENCE [LARGE SCALE GENOMIC DNA]</scope>
    <source>
        <strain evidence="4 5">DSM 15539</strain>
    </source>
</reference>
<feature type="signal peptide" evidence="2">
    <location>
        <begin position="1"/>
        <end position="36"/>
    </location>
</feature>
<feature type="chain" id="PRO_5046943442" description="T-Q ester bond containing domain-containing protein" evidence="2">
    <location>
        <begin position="37"/>
        <end position="1758"/>
    </location>
</feature>
<dbReference type="EMBL" id="JAVDUJ010000001">
    <property type="protein sequence ID" value="MDR6939246.1"/>
    <property type="molecule type" value="Genomic_DNA"/>
</dbReference>
<keyword evidence="1" id="KW-0472">Membrane</keyword>